<keyword evidence="11 24" id="KW-0418">Kinase</keyword>
<feature type="chain" id="PRO_5004928890" description="non-specific serine/threonine protein kinase" evidence="22">
    <location>
        <begin position="33"/>
        <end position="1105"/>
    </location>
</feature>
<keyword evidence="16" id="KW-0325">Glycoprotein</keyword>
<evidence type="ECO:0000256" key="12">
    <source>
        <dbReference type="ARBA" id="ARBA00022840"/>
    </source>
</evidence>
<dbReference type="PROSITE" id="PS00108">
    <property type="entry name" value="PROTEIN_KINASE_ST"/>
    <property type="match status" value="1"/>
</dbReference>
<dbReference type="SUPFAM" id="SSF56112">
    <property type="entry name" value="Protein kinase-like (PK-like)"/>
    <property type="match status" value="1"/>
</dbReference>
<evidence type="ECO:0000256" key="7">
    <source>
        <dbReference type="ARBA" id="ARBA00022692"/>
    </source>
</evidence>
<dbReference type="GO" id="GO:0005886">
    <property type="term" value="C:plasma membrane"/>
    <property type="evidence" value="ECO:0007669"/>
    <property type="project" value="TreeGrafter"/>
</dbReference>
<sequence>MSGVSISSSANFQVFTFCVAFVLVLTASLTRAQNETQATTDPSEVRALNSIFDQWNIKADTQQWNTTGDPCSGAAIDTAIGFDTYNPFIKCDCSSNNNSLCHITQLKVYSMDVAGPIPEELWNLTFLFNLNLGQNYLTGSVSPSIGNLTSMQYLSLGINALSGEVPKELGQLTDLISLSFSANNFSGSLPSELGSLSKLQQLYIDSSGVSGEIPSTFANLQSLQTLWASDIALTGIIPDFIGNWSNLNTLRFQGNSFEGPIPSTFANLTSLSDLRLSEVSNVNSSLAFIKDLKSLNILVLRNNNFTGSIPSDIGEYQKLSQLDLSFNKLNGRIPDSLFNLSSLSVLFLGNNSLNGSLPQEKSKSLLTIDVSYNNLVGSIPSWVNGTNLKMYVIGLPDIQVNINGLIHFVGLSFQFELKSEFINLVGNNFTIQSSENRDLLSGLNCLQKNFPCKKGNPIYYNFGVNSGGPQITSSDGSIVYERDSETLGPANHFVTSTNRWAVSNVGLFAQNSNVSYTRSSLSQFTNTLNSELFQTLRLSASSLRYYGLGLENGNYTVQLEFTEIDIENTRSWKSVGRRVFDIYIQGNRVLKDFDIRKEAGEISFRAVQKEYKALVSNNYLEVHLFWAGKGTCCIPAQGIYGPSIAAISATPAPASESESLTCTREPIGLLRTVINGVFDIDTDFTPTVSNKPPSNEENRTGLIVGIVVGAGVLVLLSVFVIFIIHRRRKAKMCNDEELLNMDVRPFTFSYAELRSATNDFDPTNKLGEGGFGPVYKGTLADGRVIAVKQLSLTSHQGKTQFVTEIATISAVQHRNLVKLHGCCIEGDKRLLVYEYLENKSLDQALFVAKHRLNLNWSTRFDICLGVARGLAYLHEESRLRIVHRDVKSSNILLDSNLVPKISDFGMAKLYDDKKTHISTRVAGTIGYLAPEYAMRGHLTEKTDVFAFGVVALEIISGRSNSDTSLEEEKVYLLELAWNLQEQEREIDLVDSELSEFDEEEVRRVISIALLCTQTSPTIRPSMSRVVAMLSGDIEVSTEISRPGYLADWKFDDVSSLMSGIATKGTDSSFYDSSASTSMVTDAVTATPPKNGASRPMLHSSIGEGR</sequence>
<evidence type="ECO:0000256" key="10">
    <source>
        <dbReference type="ARBA" id="ARBA00022741"/>
    </source>
</evidence>
<keyword evidence="3" id="KW-0723">Serine/threonine-protein kinase</keyword>
<gene>
    <name evidence="24" type="ORF">L484_016252</name>
</gene>
<evidence type="ECO:0000259" key="23">
    <source>
        <dbReference type="PROSITE" id="PS50011"/>
    </source>
</evidence>
<evidence type="ECO:0000256" key="1">
    <source>
        <dbReference type="ARBA" id="ARBA00004479"/>
    </source>
</evidence>
<keyword evidence="13 21" id="KW-1133">Transmembrane helix</keyword>
<dbReference type="InterPro" id="IPR031158">
    <property type="entry name" value="GH10_AS"/>
</dbReference>
<dbReference type="FunFam" id="2.60.120.430:FF:000002">
    <property type="entry name" value="Leucine-rich repeat receptor-like protein kinase"/>
    <property type="match status" value="1"/>
</dbReference>
<evidence type="ECO:0000313" key="24">
    <source>
        <dbReference type="EMBL" id="EXB53368.1"/>
    </source>
</evidence>
<dbReference type="PANTHER" id="PTHR48006:SF62">
    <property type="entry name" value="LEUCINE-RICH REPEAT TRANSMEMBRANE PROTEIN KINASE"/>
    <property type="match status" value="1"/>
</dbReference>
<dbReference type="FunFam" id="3.80.10.10:FF:000298">
    <property type="entry name" value="Putative LRR receptor-like serine/threonine-protein kinase"/>
    <property type="match status" value="1"/>
</dbReference>
<dbReference type="FunFam" id="3.30.200.20:FF:000140">
    <property type="entry name" value="Leucine-rich repeat receptor-like protein kinase"/>
    <property type="match status" value="1"/>
</dbReference>
<evidence type="ECO:0000256" key="16">
    <source>
        <dbReference type="ARBA" id="ARBA00023180"/>
    </source>
</evidence>
<dbReference type="FunFam" id="3.80.10.10:FF:000497">
    <property type="entry name" value="Leucine-rich repeat transmembrane protein kinase"/>
    <property type="match status" value="1"/>
</dbReference>
<name>W9QSH1_9ROSA</name>
<evidence type="ECO:0000256" key="14">
    <source>
        <dbReference type="ARBA" id="ARBA00023136"/>
    </source>
</evidence>
<keyword evidence="25" id="KW-1185">Reference proteome</keyword>
<dbReference type="Pfam" id="PF00560">
    <property type="entry name" value="LRR_1"/>
    <property type="match status" value="3"/>
</dbReference>
<evidence type="ECO:0000256" key="22">
    <source>
        <dbReference type="SAM" id="SignalP"/>
    </source>
</evidence>
<evidence type="ECO:0000256" key="13">
    <source>
        <dbReference type="ARBA" id="ARBA00022989"/>
    </source>
</evidence>
<dbReference type="InterPro" id="IPR001245">
    <property type="entry name" value="Ser-Thr/Tyr_kinase_cat_dom"/>
</dbReference>
<dbReference type="Proteomes" id="UP000030645">
    <property type="component" value="Unassembled WGS sequence"/>
</dbReference>
<dbReference type="Gene3D" id="2.60.120.430">
    <property type="entry name" value="Galactose-binding lectin"/>
    <property type="match status" value="1"/>
</dbReference>
<evidence type="ECO:0000256" key="3">
    <source>
        <dbReference type="ARBA" id="ARBA00022527"/>
    </source>
</evidence>
<dbReference type="EMBL" id="KE344088">
    <property type="protein sequence ID" value="EXB53368.1"/>
    <property type="molecule type" value="Genomic_DNA"/>
</dbReference>
<evidence type="ECO:0000256" key="6">
    <source>
        <dbReference type="ARBA" id="ARBA00022679"/>
    </source>
</evidence>
<dbReference type="CDD" id="cd14066">
    <property type="entry name" value="STKc_IRAK"/>
    <property type="match status" value="1"/>
</dbReference>
<dbReference type="Gene3D" id="3.30.200.20">
    <property type="entry name" value="Phosphorylase Kinase, domain 1"/>
    <property type="match status" value="1"/>
</dbReference>
<dbReference type="GO" id="GO:0005524">
    <property type="term" value="F:ATP binding"/>
    <property type="evidence" value="ECO:0007669"/>
    <property type="project" value="UniProtKB-KW"/>
</dbReference>
<feature type="signal peptide" evidence="22">
    <location>
        <begin position="1"/>
        <end position="32"/>
    </location>
</feature>
<dbReference type="Pfam" id="PF23598">
    <property type="entry name" value="LRR_14"/>
    <property type="match status" value="1"/>
</dbReference>
<evidence type="ECO:0000256" key="8">
    <source>
        <dbReference type="ARBA" id="ARBA00022729"/>
    </source>
</evidence>
<keyword evidence="10" id="KW-0547">Nucleotide-binding</keyword>
<evidence type="ECO:0000256" key="9">
    <source>
        <dbReference type="ARBA" id="ARBA00022737"/>
    </source>
</evidence>
<dbReference type="FunFam" id="1.10.510.10:FF:000044">
    <property type="entry name" value="Putative LRR receptor-like serine/threonine-protein kinase"/>
    <property type="match status" value="1"/>
</dbReference>
<evidence type="ECO:0000256" key="11">
    <source>
        <dbReference type="ARBA" id="ARBA00022777"/>
    </source>
</evidence>
<keyword evidence="9" id="KW-0677">Repeat</keyword>
<evidence type="ECO:0000313" key="25">
    <source>
        <dbReference type="Proteomes" id="UP000030645"/>
    </source>
</evidence>
<keyword evidence="15 24" id="KW-0675">Receptor</keyword>
<dbReference type="PROSITE" id="PS50011">
    <property type="entry name" value="PROTEIN_KINASE_DOM"/>
    <property type="match status" value="1"/>
</dbReference>
<comment type="subcellular location">
    <subcellularLocation>
        <location evidence="1">Membrane</location>
        <topology evidence="1">Single-pass type I membrane protein</topology>
    </subcellularLocation>
</comment>
<evidence type="ECO:0000256" key="2">
    <source>
        <dbReference type="ARBA" id="ARBA00012513"/>
    </source>
</evidence>
<keyword evidence="4" id="KW-0597">Phosphoprotein</keyword>
<dbReference type="Gene3D" id="1.10.510.10">
    <property type="entry name" value="Transferase(Phosphotransferase) domain 1"/>
    <property type="match status" value="1"/>
</dbReference>
<evidence type="ECO:0000256" key="18">
    <source>
        <dbReference type="ARBA" id="ARBA00048679"/>
    </source>
</evidence>
<dbReference type="Pfam" id="PF07714">
    <property type="entry name" value="PK_Tyr_Ser-Thr"/>
    <property type="match status" value="1"/>
</dbReference>
<dbReference type="SUPFAM" id="SSF52058">
    <property type="entry name" value="L domain-like"/>
    <property type="match status" value="1"/>
</dbReference>
<comment type="catalytic activity">
    <reaction evidence="17">
        <text>L-threonyl-[protein] + ATP = O-phospho-L-threonyl-[protein] + ADP + H(+)</text>
        <dbReference type="Rhea" id="RHEA:46608"/>
        <dbReference type="Rhea" id="RHEA-COMP:11060"/>
        <dbReference type="Rhea" id="RHEA-COMP:11605"/>
        <dbReference type="ChEBI" id="CHEBI:15378"/>
        <dbReference type="ChEBI" id="CHEBI:30013"/>
        <dbReference type="ChEBI" id="CHEBI:30616"/>
        <dbReference type="ChEBI" id="CHEBI:61977"/>
        <dbReference type="ChEBI" id="CHEBI:456216"/>
        <dbReference type="EC" id="2.7.11.1"/>
    </reaction>
</comment>
<dbReference type="Gene3D" id="3.80.10.10">
    <property type="entry name" value="Ribonuclease Inhibitor"/>
    <property type="match status" value="2"/>
</dbReference>
<comment type="catalytic activity">
    <reaction evidence="18">
        <text>L-seryl-[protein] + ATP = O-phospho-L-seryl-[protein] + ADP + H(+)</text>
        <dbReference type="Rhea" id="RHEA:17989"/>
        <dbReference type="Rhea" id="RHEA-COMP:9863"/>
        <dbReference type="Rhea" id="RHEA-COMP:11604"/>
        <dbReference type="ChEBI" id="CHEBI:15378"/>
        <dbReference type="ChEBI" id="CHEBI:29999"/>
        <dbReference type="ChEBI" id="CHEBI:30616"/>
        <dbReference type="ChEBI" id="CHEBI:83421"/>
        <dbReference type="ChEBI" id="CHEBI:456216"/>
        <dbReference type="EC" id="2.7.11.1"/>
    </reaction>
</comment>
<dbReference type="PANTHER" id="PTHR48006">
    <property type="entry name" value="LEUCINE-RICH REPEAT-CONTAINING PROTEIN DDB_G0281931-RELATED"/>
    <property type="match status" value="1"/>
</dbReference>
<evidence type="ECO:0000256" key="5">
    <source>
        <dbReference type="ARBA" id="ARBA00022614"/>
    </source>
</evidence>
<feature type="domain" description="Protein kinase" evidence="23">
    <location>
        <begin position="760"/>
        <end position="1035"/>
    </location>
</feature>
<keyword evidence="6" id="KW-0808">Transferase</keyword>
<dbReference type="InterPro" id="IPR055414">
    <property type="entry name" value="LRR_R13L4/SHOC2-like"/>
</dbReference>
<evidence type="ECO:0000256" key="21">
    <source>
        <dbReference type="SAM" id="Phobius"/>
    </source>
</evidence>
<reference evidence="25" key="1">
    <citation type="submission" date="2013-01" db="EMBL/GenBank/DDBJ databases">
        <title>Draft Genome Sequence of a Mulberry Tree, Morus notabilis C.K. Schneid.</title>
        <authorList>
            <person name="He N."/>
            <person name="Zhao S."/>
        </authorList>
    </citation>
    <scope>NUCLEOTIDE SEQUENCE</scope>
</reference>
<keyword evidence="8 22" id="KW-0732">Signal</keyword>
<dbReference type="Pfam" id="PF11721">
    <property type="entry name" value="Malectin"/>
    <property type="match status" value="1"/>
</dbReference>
<keyword evidence="12" id="KW-0067">ATP-binding</keyword>
<dbReference type="InterPro" id="IPR011009">
    <property type="entry name" value="Kinase-like_dom_sf"/>
</dbReference>
<dbReference type="CDD" id="cd12087">
    <property type="entry name" value="TM_EGFR-like"/>
    <property type="match status" value="1"/>
</dbReference>
<dbReference type="InterPro" id="IPR000719">
    <property type="entry name" value="Prot_kinase_dom"/>
</dbReference>
<keyword evidence="14 21" id="KW-0472">Membrane</keyword>
<dbReference type="InterPro" id="IPR021720">
    <property type="entry name" value="Malectin_dom"/>
</dbReference>
<evidence type="ECO:0000256" key="4">
    <source>
        <dbReference type="ARBA" id="ARBA00022553"/>
    </source>
</evidence>
<evidence type="ECO:0000256" key="17">
    <source>
        <dbReference type="ARBA" id="ARBA00047899"/>
    </source>
</evidence>
<dbReference type="eggNOG" id="ENOG502QUW9">
    <property type="taxonomic scope" value="Eukaryota"/>
</dbReference>
<keyword evidence="7 21" id="KW-0812">Transmembrane</keyword>
<proteinExistence type="predicted"/>
<dbReference type="InterPro" id="IPR032675">
    <property type="entry name" value="LRR_dom_sf"/>
</dbReference>
<dbReference type="InterPro" id="IPR051824">
    <property type="entry name" value="LRR_Rcpt-Like_S/T_Kinase"/>
</dbReference>
<dbReference type="EC" id="2.7.11.1" evidence="2"/>
<evidence type="ECO:0000256" key="15">
    <source>
        <dbReference type="ARBA" id="ARBA00023170"/>
    </source>
</evidence>
<dbReference type="AlphaFoldDB" id="W9QSH1"/>
<dbReference type="GO" id="GO:0004674">
    <property type="term" value="F:protein serine/threonine kinase activity"/>
    <property type="evidence" value="ECO:0007669"/>
    <property type="project" value="UniProtKB-KW"/>
</dbReference>
<dbReference type="InterPro" id="IPR008271">
    <property type="entry name" value="Ser/Thr_kinase_AS"/>
</dbReference>
<dbReference type="PROSITE" id="PS00591">
    <property type="entry name" value="GH10_1"/>
    <property type="match status" value="1"/>
</dbReference>
<evidence type="ECO:0000256" key="19">
    <source>
        <dbReference type="PROSITE-ProRule" id="PRU10061"/>
    </source>
</evidence>
<evidence type="ECO:0000256" key="20">
    <source>
        <dbReference type="SAM" id="MobiDB-lite"/>
    </source>
</evidence>
<keyword evidence="5" id="KW-0433">Leucine-rich repeat</keyword>
<feature type="active site" description="Nucleophile" evidence="19">
    <location>
        <position position="563"/>
    </location>
</feature>
<feature type="region of interest" description="Disordered" evidence="20">
    <location>
        <begin position="1083"/>
        <end position="1105"/>
    </location>
</feature>
<accession>W9QSH1</accession>
<protein>
    <recommendedName>
        <fullName evidence="2">non-specific serine/threonine protein kinase</fullName>
        <ecNumber evidence="2">2.7.11.1</ecNumber>
    </recommendedName>
</protein>
<feature type="transmembrane region" description="Helical" evidence="21">
    <location>
        <begin position="702"/>
        <end position="724"/>
    </location>
</feature>
<dbReference type="SMART" id="SM00220">
    <property type="entry name" value="S_TKc"/>
    <property type="match status" value="1"/>
</dbReference>
<dbReference type="InterPro" id="IPR001611">
    <property type="entry name" value="Leu-rich_rpt"/>
</dbReference>
<organism evidence="24 25">
    <name type="scientific">Morus notabilis</name>
    <dbReference type="NCBI Taxonomy" id="981085"/>
    <lineage>
        <taxon>Eukaryota</taxon>
        <taxon>Viridiplantae</taxon>
        <taxon>Streptophyta</taxon>
        <taxon>Embryophyta</taxon>
        <taxon>Tracheophyta</taxon>
        <taxon>Spermatophyta</taxon>
        <taxon>Magnoliopsida</taxon>
        <taxon>eudicotyledons</taxon>
        <taxon>Gunneridae</taxon>
        <taxon>Pentapetalae</taxon>
        <taxon>rosids</taxon>
        <taxon>fabids</taxon>
        <taxon>Rosales</taxon>
        <taxon>Moraceae</taxon>
        <taxon>Moreae</taxon>
        <taxon>Morus</taxon>
    </lineage>
</organism>